<sequence>MRMYREHVGESLRDSIQRLRETLLRGTKVLAARLTSTLLLQRPRQQVLRDLLHSSIGAVRAAEV</sequence>
<proteinExistence type="predicted"/>
<reference evidence="1 2" key="1">
    <citation type="journal article" date="2016" name="Front. Microbiol.">
        <title>Fuerstia marisgermanicae gen. nov., sp. nov., an Unusual Member of the Phylum Planctomycetes from the German Wadden Sea.</title>
        <authorList>
            <person name="Kohn T."/>
            <person name="Heuer A."/>
            <person name="Jogler M."/>
            <person name="Vollmers J."/>
            <person name="Boedeker C."/>
            <person name="Bunk B."/>
            <person name="Rast P."/>
            <person name="Borchert D."/>
            <person name="Glockner I."/>
            <person name="Freese H.M."/>
            <person name="Klenk H.P."/>
            <person name="Overmann J."/>
            <person name="Kaster A.K."/>
            <person name="Rohde M."/>
            <person name="Wiegand S."/>
            <person name="Jogler C."/>
        </authorList>
    </citation>
    <scope>NUCLEOTIDE SEQUENCE [LARGE SCALE GENOMIC DNA]</scope>
    <source>
        <strain evidence="1 2">NH11</strain>
    </source>
</reference>
<organism evidence="1 2">
    <name type="scientific">Fuerstiella marisgermanici</name>
    <dbReference type="NCBI Taxonomy" id="1891926"/>
    <lineage>
        <taxon>Bacteria</taxon>
        <taxon>Pseudomonadati</taxon>
        <taxon>Planctomycetota</taxon>
        <taxon>Planctomycetia</taxon>
        <taxon>Planctomycetales</taxon>
        <taxon>Planctomycetaceae</taxon>
        <taxon>Fuerstiella</taxon>
    </lineage>
</organism>
<accession>A0A1P8WBP1</accession>
<keyword evidence="2" id="KW-1185">Reference proteome</keyword>
<evidence type="ECO:0000313" key="2">
    <source>
        <dbReference type="Proteomes" id="UP000187735"/>
    </source>
</evidence>
<name>A0A1P8WBP1_9PLAN</name>
<evidence type="ECO:0000313" key="1">
    <source>
        <dbReference type="EMBL" id="APZ91482.1"/>
    </source>
</evidence>
<dbReference type="Proteomes" id="UP000187735">
    <property type="component" value="Chromosome"/>
</dbReference>
<dbReference type="EMBL" id="CP017641">
    <property type="protein sequence ID" value="APZ91482.1"/>
    <property type="molecule type" value="Genomic_DNA"/>
</dbReference>
<dbReference type="AlphaFoldDB" id="A0A1P8WBP1"/>
<dbReference type="KEGG" id="fmr:Fuma_01070"/>
<protein>
    <submittedName>
        <fullName evidence="1">Uncharacterized protein</fullName>
    </submittedName>
</protein>
<gene>
    <name evidence="1" type="ORF">Fuma_01070</name>
</gene>